<dbReference type="Gene3D" id="3.30.70.20">
    <property type="match status" value="2"/>
</dbReference>
<dbReference type="EMBL" id="FMWK01000002">
    <property type="protein sequence ID" value="SCZ77011.1"/>
    <property type="molecule type" value="Genomic_DNA"/>
</dbReference>
<evidence type="ECO:0000256" key="2">
    <source>
        <dbReference type="ARBA" id="ARBA00023004"/>
    </source>
</evidence>
<dbReference type="InterPro" id="IPR017900">
    <property type="entry name" value="4Fe4S_Fe_S_CS"/>
</dbReference>
<evidence type="ECO:0000313" key="5">
    <source>
        <dbReference type="EMBL" id="SCZ77011.1"/>
    </source>
</evidence>
<dbReference type="GO" id="GO:0046872">
    <property type="term" value="F:metal ion binding"/>
    <property type="evidence" value="ECO:0007669"/>
    <property type="project" value="UniProtKB-KW"/>
</dbReference>
<evidence type="ECO:0000256" key="3">
    <source>
        <dbReference type="ARBA" id="ARBA00023014"/>
    </source>
</evidence>
<dbReference type="PRINTS" id="PR00419">
    <property type="entry name" value="ADXRDTASE"/>
</dbReference>
<name>A0A1G5RU90_PSEXY</name>
<dbReference type="Pfam" id="PF14691">
    <property type="entry name" value="Fer4_20"/>
    <property type="match status" value="1"/>
</dbReference>
<evidence type="ECO:0000313" key="6">
    <source>
        <dbReference type="Proteomes" id="UP000199428"/>
    </source>
</evidence>
<dbReference type="GO" id="GO:0051536">
    <property type="term" value="F:iron-sulfur cluster binding"/>
    <property type="evidence" value="ECO:0007669"/>
    <property type="project" value="UniProtKB-KW"/>
</dbReference>
<sequence length="960" mass="106799">MPEMSKAVVPPHMSDKAPSDKIIKLGRKITDVAGHKMFGVKVEDPEYWGLAEIVTEEMAEVGLTMKLRHHYTFAEMCNMNPEKAKDKEAFQKLLDEMSYIGLLEYDYGDHYDHNGRTAEPSERRYCLPMFVPGSAELFNMEESVPGERSNHRLKEHPALASFFERMTFMPLDGLTHLIPPGGAGVGMHVIPVEKAIEFENEKLDLEQISYWLKKYEGHIGVGQCSCRVSRACLEEGCGDDEMNWCIGLGDFADYCRETGKGHDITYEEAMRIVERAETLGYVHQITNIDGENKIFGLCNCNVNICNALRTSQLFNTPNMSRSAYTAHVEAEKCVACGKCVEYCPAGAVKLGQMLCKKDGSQVEYPKVVLPDKVHWGKEKYDENYRDNNRKNCYETGTAPCKVACPAHVSVQGYVNMAKEGRYEDALALIKKDNPFPAICGRVCNKRCEAACTRGTIDAPVAIDDIKKFIAERDLHAETRYIPPIDIPSNRLTQWDDKIAIIGSGPAGLSCAYYLATKGYKPTVFEKNNRPGGMLTWGIPSWKLEKDVVEAEIDVIRQLGVEIKCGVEVGKDITLDELRAQGYKAFYVAIGCQGGKIPPIPGTDAKEGIDIAVTFLHKATEDQNQKMDGNVVVVGGGNVAIDCVRTAARFGAGKPQMFCLEQRDEMPANNIEITETLEENIAINNGWGPKEILKDEQGNVAGIVFKKCTSVKDAEGKFNPQYDENETMTVECKNIIFAIGQGIEWGGLLGDGKEKVEFWHGNYPVADHLTYQTAQPDIFVGGDVYSGPKFAIDAIEAGKCAADSLHRFVQPGCSMTIGKNRRDFIELDKDNILVEEYDTVGRNEPAIDTSIDMKHSFRDAHLTLTEEQVKAEASRCLKCGASVVDENKCIGCGVCTTKCAFDAIHLHRTHPECTHMVPAEDKFKHIGAYALKRAAKVAFSKKTEAEKQAEREHKEYKRNHK</sequence>
<organism evidence="5 6">
    <name type="scientific">Pseudobutyrivibrio xylanivorans</name>
    <dbReference type="NCBI Taxonomy" id="185007"/>
    <lineage>
        <taxon>Bacteria</taxon>
        <taxon>Bacillati</taxon>
        <taxon>Bacillota</taxon>
        <taxon>Clostridia</taxon>
        <taxon>Lachnospirales</taxon>
        <taxon>Lachnospiraceae</taxon>
        <taxon>Pseudobutyrivibrio</taxon>
    </lineage>
</organism>
<dbReference type="AlphaFoldDB" id="A0A1G5RU90"/>
<evidence type="ECO:0000259" key="4">
    <source>
        <dbReference type="PROSITE" id="PS51379"/>
    </source>
</evidence>
<dbReference type="InterPro" id="IPR023753">
    <property type="entry name" value="FAD/NAD-binding_dom"/>
</dbReference>
<evidence type="ECO:0000256" key="1">
    <source>
        <dbReference type="ARBA" id="ARBA00022723"/>
    </source>
</evidence>
<dbReference type="PROSITE" id="PS51379">
    <property type="entry name" value="4FE4S_FER_2"/>
    <property type="match status" value="2"/>
</dbReference>
<proteinExistence type="predicted"/>
<dbReference type="InterPro" id="IPR036188">
    <property type="entry name" value="FAD/NAD-bd_sf"/>
</dbReference>
<dbReference type="InterPro" id="IPR009051">
    <property type="entry name" value="Helical_ferredxn"/>
</dbReference>
<dbReference type="GO" id="GO:0016491">
    <property type="term" value="F:oxidoreductase activity"/>
    <property type="evidence" value="ECO:0007669"/>
    <property type="project" value="InterPro"/>
</dbReference>
<reference evidence="5 6" key="1">
    <citation type="submission" date="2016-10" db="EMBL/GenBank/DDBJ databases">
        <authorList>
            <person name="de Groot N.N."/>
        </authorList>
    </citation>
    <scope>NUCLEOTIDE SEQUENCE [LARGE SCALE GENOMIC DNA]</scope>
    <source>
        <strain evidence="5 6">DSM 10317</strain>
    </source>
</reference>
<dbReference type="PANTHER" id="PTHR42783">
    <property type="entry name" value="GLUTAMATE SYNTHASE [NADPH] SMALL CHAIN"/>
    <property type="match status" value="1"/>
</dbReference>
<dbReference type="InterPro" id="IPR028261">
    <property type="entry name" value="DPD_II"/>
</dbReference>
<dbReference type="PROSITE" id="PS00198">
    <property type="entry name" value="4FE4S_FER_1"/>
    <property type="match status" value="1"/>
</dbReference>
<dbReference type="Proteomes" id="UP000199428">
    <property type="component" value="Unassembled WGS sequence"/>
</dbReference>
<dbReference type="SUPFAM" id="SSF51971">
    <property type="entry name" value="Nucleotide-binding domain"/>
    <property type="match status" value="1"/>
</dbReference>
<dbReference type="SUPFAM" id="SSF46548">
    <property type="entry name" value="alpha-helical ferredoxin"/>
    <property type="match status" value="3"/>
</dbReference>
<dbReference type="Pfam" id="PF07992">
    <property type="entry name" value="Pyr_redox_2"/>
    <property type="match status" value="1"/>
</dbReference>
<dbReference type="PANTHER" id="PTHR42783:SF3">
    <property type="entry name" value="GLUTAMATE SYNTHASE [NADPH] SMALL CHAIN-RELATED"/>
    <property type="match status" value="1"/>
</dbReference>
<accession>A0A1G5RU90</accession>
<protein>
    <submittedName>
        <fullName evidence="5">NADPH-dependent glutamate synthase beta chain</fullName>
    </submittedName>
</protein>
<dbReference type="Gene3D" id="3.50.50.60">
    <property type="entry name" value="FAD/NAD(P)-binding domain"/>
    <property type="match status" value="2"/>
</dbReference>
<feature type="domain" description="4Fe-4S ferredoxin-type" evidence="4">
    <location>
        <begin position="324"/>
        <end position="353"/>
    </location>
</feature>
<dbReference type="Gene3D" id="1.10.1060.10">
    <property type="entry name" value="Alpha-helical ferredoxin"/>
    <property type="match status" value="1"/>
</dbReference>
<gene>
    <name evidence="5" type="ORF">SAMN02910350_00561</name>
</gene>
<dbReference type="Pfam" id="PF00037">
    <property type="entry name" value="Fer4"/>
    <property type="match status" value="2"/>
</dbReference>
<keyword evidence="1" id="KW-0479">Metal-binding</keyword>
<keyword evidence="2" id="KW-0408">Iron</keyword>
<keyword evidence="3" id="KW-0411">Iron-sulfur</keyword>
<feature type="domain" description="4Fe-4S ferredoxin-type" evidence="4">
    <location>
        <begin position="879"/>
        <end position="908"/>
    </location>
</feature>
<dbReference type="InterPro" id="IPR017896">
    <property type="entry name" value="4Fe4S_Fe-S-bd"/>
</dbReference>